<gene>
    <name evidence="3" type="ORF">BMF94_1995</name>
</gene>
<proteinExistence type="inferred from homology"/>
<reference evidence="3 4" key="1">
    <citation type="journal article" date="2018" name="Front. Microbiol.">
        <title>Prospects for Fungal Bioremediation of Acidic Radioactive Waste Sites: Characterization and Genome Sequence of Rhodotorula taiwanensis MD1149.</title>
        <authorList>
            <person name="Tkavc R."/>
            <person name="Matrosova V.Y."/>
            <person name="Grichenko O.E."/>
            <person name="Gostincar C."/>
            <person name="Volpe R.P."/>
            <person name="Klimenkova P."/>
            <person name="Gaidamakova E.K."/>
            <person name="Zhou C.E."/>
            <person name="Stewart B.J."/>
            <person name="Lyman M.G."/>
            <person name="Malfatti S.A."/>
            <person name="Rubinfeld B."/>
            <person name="Courtot M."/>
            <person name="Singh J."/>
            <person name="Dalgard C.L."/>
            <person name="Hamilton T."/>
            <person name="Frey K.G."/>
            <person name="Gunde-Cimerman N."/>
            <person name="Dugan L."/>
            <person name="Daly M.J."/>
        </authorList>
    </citation>
    <scope>NUCLEOTIDE SEQUENCE [LARGE SCALE GENOMIC DNA]</scope>
    <source>
        <strain evidence="3 4">MD1149</strain>
    </source>
</reference>
<feature type="region of interest" description="Disordered" evidence="2">
    <location>
        <begin position="478"/>
        <end position="502"/>
    </location>
</feature>
<evidence type="ECO:0000313" key="3">
    <source>
        <dbReference type="EMBL" id="POY75019.1"/>
    </source>
</evidence>
<evidence type="ECO:0000256" key="2">
    <source>
        <dbReference type="SAM" id="MobiDB-lite"/>
    </source>
</evidence>
<dbReference type="Gene3D" id="1.10.620.20">
    <property type="entry name" value="Ribonucleotide Reductase, subunit A"/>
    <property type="match status" value="1"/>
</dbReference>
<dbReference type="InterPro" id="IPR030475">
    <property type="entry name" value="RNR_small_AS"/>
</dbReference>
<dbReference type="OrthoDB" id="10248373at2759"/>
<dbReference type="InterPro" id="IPR033909">
    <property type="entry name" value="RNR_small"/>
</dbReference>
<organism evidence="3 4">
    <name type="scientific">Rhodotorula taiwanensis</name>
    <dbReference type="NCBI Taxonomy" id="741276"/>
    <lineage>
        <taxon>Eukaryota</taxon>
        <taxon>Fungi</taxon>
        <taxon>Dikarya</taxon>
        <taxon>Basidiomycota</taxon>
        <taxon>Pucciniomycotina</taxon>
        <taxon>Microbotryomycetes</taxon>
        <taxon>Sporidiobolales</taxon>
        <taxon>Sporidiobolaceae</taxon>
        <taxon>Rhodotorula</taxon>
    </lineage>
</organism>
<dbReference type="GO" id="GO:0016491">
    <property type="term" value="F:oxidoreductase activity"/>
    <property type="evidence" value="ECO:0007669"/>
    <property type="project" value="InterPro"/>
</dbReference>
<keyword evidence="4" id="KW-1185">Reference proteome</keyword>
<dbReference type="GO" id="GO:0009263">
    <property type="term" value="P:deoxyribonucleotide biosynthetic process"/>
    <property type="evidence" value="ECO:0007669"/>
    <property type="project" value="InterPro"/>
</dbReference>
<comment type="similarity">
    <text evidence="1">Belongs to the ribonucleoside diphosphate reductase small chain family.</text>
</comment>
<dbReference type="InterPro" id="IPR012348">
    <property type="entry name" value="RNR-like"/>
</dbReference>
<dbReference type="Proteomes" id="UP000237144">
    <property type="component" value="Unassembled WGS sequence"/>
</dbReference>
<sequence>MLVSASPPLHSRSTQSAYFAQPVASPSTSFADLSLASPPVSKGAEYKSRPEGPTPVGPNGQEVVEPAVARTLTRKPSRKGKEKEEMVVIVPDRPQTPQGMKKDVGLDDLPDIPLSPDHLPPAFPSGLKKHGMPPDIDETVDAEGRPRFVGNPDIRRDADEPILQENKRRFVLFPIQYHEIWAAYKQAEASFWTAEEMDISKDQFDWERLNEKEQHFIKHVLAFFAASDGIVNENLVERFSSEVQVAEARCFYGFQIMMENVHSEVYSLLIESYVRDPYERATLFNAIETIPCIKRKADWALRWISDPRAVFAERLVAFAAVEGIFFSGSFASIFWLKKRGLMPGLTFSNELISRDEGLHTDFACLLFSHLERRPSPQRINQIITEAVEIEKEFLTDALPVALIGMNAILMRQYIEFVADRLLVALGNDKLYNAENPFDWMELISMEGKTNFFERRVSDYQKANVMSRHAAMSRTASLNPIGEASGSSTPHDDRSGLVLDADF</sequence>
<name>A0A2S5BE29_9BASI</name>
<dbReference type="EMBL" id="PJQD01000020">
    <property type="protein sequence ID" value="POY75019.1"/>
    <property type="molecule type" value="Genomic_DNA"/>
</dbReference>
<dbReference type="AlphaFoldDB" id="A0A2S5BE29"/>
<evidence type="ECO:0000313" key="4">
    <source>
        <dbReference type="Proteomes" id="UP000237144"/>
    </source>
</evidence>
<dbReference type="STRING" id="741276.A0A2S5BE29"/>
<dbReference type="InterPro" id="IPR000358">
    <property type="entry name" value="RNR_small_fam"/>
</dbReference>
<protein>
    <submittedName>
        <fullName evidence="3">Uncharacterized protein</fullName>
    </submittedName>
</protein>
<dbReference type="InterPro" id="IPR009078">
    <property type="entry name" value="Ferritin-like_SF"/>
</dbReference>
<dbReference type="PROSITE" id="PS00368">
    <property type="entry name" value="RIBORED_SMALL"/>
    <property type="match status" value="1"/>
</dbReference>
<dbReference type="PANTHER" id="PTHR23409">
    <property type="entry name" value="RIBONUCLEOSIDE-DIPHOSPHATE REDUCTASE SMALL CHAIN"/>
    <property type="match status" value="1"/>
</dbReference>
<dbReference type="CDD" id="cd01049">
    <property type="entry name" value="RNRR2"/>
    <property type="match status" value="1"/>
</dbReference>
<dbReference type="SUPFAM" id="SSF47240">
    <property type="entry name" value="Ferritin-like"/>
    <property type="match status" value="1"/>
</dbReference>
<feature type="region of interest" description="Disordered" evidence="2">
    <location>
        <begin position="28"/>
        <end position="85"/>
    </location>
</feature>
<evidence type="ECO:0000256" key="1">
    <source>
        <dbReference type="ARBA" id="ARBA00009303"/>
    </source>
</evidence>
<dbReference type="PANTHER" id="PTHR23409:SF18">
    <property type="entry name" value="RIBONUCLEOSIDE-DIPHOSPHATE REDUCTASE SUBUNIT M2"/>
    <property type="match status" value="1"/>
</dbReference>
<accession>A0A2S5BE29</accession>
<comment type="caution">
    <text evidence="3">The sequence shown here is derived from an EMBL/GenBank/DDBJ whole genome shotgun (WGS) entry which is preliminary data.</text>
</comment>
<dbReference type="Pfam" id="PF00268">
    <property type="entry name" value="Ribonuc_red_sm"/>
    <property type="match status" value="1"/>
</dbReference>